<keyword evidence="6 10" id="KW-0812">Transmembrane</keyword>
<comment type="subcellular location">
    <subcellularLocation>
        <location evidence="1">Cell membrane</location>
        <topology evidence="1">Multi-pass membrane protein</topology>
    </subcellularLocation>
</comment>
<evidence type="ECO:0000259" key="12">
    <source>
        <dbReference type="Pfam" id="PF12704"/>
    </source>
</evidence>
<evidence type="ECO:0000256" key="6">
    <source>
        <dbReference type="ARBA" id="ARBA00022692"/>
    </source>
</evidence>
<evidence type="ECO:0000256" key="2">
    <source>
        <dbReference type="ARBA" id="ARBA00008697"/>
    </source>
</evidence>
<evidence type="ECO:0000256" key="1">
    <source>
        <dbReference type="ARBA" id="ARBA00004651"/>
    </source>
</evidence>
<keyword evidence="8 10" id="KW-0472">Membrane</keyword>
<comment type="function">
    <text evidence="9">Part of the ABC transporter complex hrt involved in hemin import. Responsible for the translocation of the substrate across the membrane.</text>
</comment>
<evidence type="ECO:0000313" key="14">
    <source>
        <dbReference type="Proteomes" id="UP000198972"/>
    </source>
</evidence>
<evidence type="ECO:0000256" key="3">
    <source>
        <dbReference type="ARBA" id="ARBA00011131"/>
    </source>
</evidence>
<comment type="similarity">
    <text evidence="2">Belongs to the ABC-4 integral membrane protein family. HrtB subfamily.</text>
</comment>
<dbReference type="Pfam" id="PF12704">
    <property type="entry name" value="MacB_PCD"/>
    <property type="match status" value="1"/>
</dbReference>
<evidence type="ECO:0000256" key="10">
    <source>
        <dbReference type="SAM" id="Phobius"/>
    </source>
</evidence>
<dbReference type="InterPro" id="IPR003838">
    <property type="entry name" value="ABC3_permease_C"/>
</dbReference>
<feature type="domain" description="MacB-like periplasmic core" evidence="12">
    <location>
        <begin position="18"/>
        <end position="254"/>
    </location>
</feature>
<evidence type="ECO:0000256" key="8">
    <source>
        <dbReference type="ARBA" id="ARBA00023136"/>
    </source>
</evidence>
<dbReference type="STRING" id="670482.SAMN04488542_11674"/>
<dbReference type="InterPro" id="IPR051125">
    <property type="entry name" value="ABC-4/HrtB_transporter"/>
</dbReference>
<dbReference type="AlphaFoldDB" id="A0A1G7NNR5"/>
<feature type="transmembrane region" description="Helical" evidence="10">
    <location>
        <begin position="376"/>
        <end position="398"/>
    </location>
</feature>
<evidence type="ECO:0000256" key="7">
    <source>
        <dbReference type="ARBA" id="ARBA00022989"/>
    </source>
</evidence>
<keyword evidence="7 10" id="KW-1133">Transmembrane helix</keyword>
<evidence type="ECO:0000256" key="4">
    <source>
        <dbReference type="ARBA" id="ARBA00016962"/>
    </source>
</evidence>
<dbReference type="OrthoDB" id="9784014at2"/>
<reference evidence="13 14" key="1">
    <citation type="submission" date="2016-10" db="EMBL/GenBank/DDBJ databases">
        <authorList>
            <person name="de Groot N.N."/>
        </authorList>
    </citation>
    <scope>NUCLEOTIDE SEQUENCE [LARGE SCALE GENOMIC DNA]</scope>
    <source>
        <strain evidence="13 14">DSM 28129</strain>
    </source>
</reference>
<dbReference type="PANTHER" id="PTHR43738">
    <property type="entry name" value="ABC TRANSPORTER, MEMBRANE PROTEIN"/>
    <property type="match status" value="1"/>
</dbReference>
<dbReference type="EMBL" id="FNBG01000016">
    <property type="protein sequence ID" value="SDF75708.1"/>
    <property type="molecule type" value="Genomic_DNA"/>
</dbReference>
<feature type="transmembrane region" description="Helical" evidence="10">
    <location>
        <begin position="283"/>
        <end position="303"/>
    </location>
</feature>
<feature type="domain" description="ABC3 transporter permease C-terminal" evidence="11">
    <location>
        <begin position="284"/>
        <end position="402"/>
    </location>
</feature>
<organism evidence="13 14">
    <name type="scientific">Fontibacillus panacisegetis</name>
    <dbReference type="NCBI Taxonomy" id="670482"/>
    <lineage>
        <taxon>Bacteria</taxon>
        <taxon>Bacillati</taxon>
        <taxon>Bacillota</taxon>
        <taxon>Bacilli</taxon>
        <taxon>Bacillales</taxon>
        <taxon>Paenibacillaceae</taxon>
        <taxon>Fontibacillus</taxon>
    </lineage>
</organism>
<dbReference type="InterPro" id="IPR025857">
    <property type="entry name" value="MacB_PCD"/>
</dbReference>
<name>A0A1G7NNR5_9BACL</name>
<dbReference type="Pfam" id="PF02687">
    <property type="entry name" value="FtsX"/>
    <property type="match status" value="1"/>
</dbReference>
<feature type="transmembrane region" description="Helical" evidence="10">
    <location>
        <begin position="323"/>
        <end position="346"/>
    </location>
</feature>
<accession>A0A1G7NNR5</accession>
<dbReference type="RefSeq" id="WP_091231696.1">
    <property type="nucleotide sequence ID" value="NZ_FNBG01000016.1"/>
</dbReference>
<proteinExistence type="inferred from homology"/>
<comment type="subunit">
    <text evidence="3">The complex is composed of two ATP-binding proteins (HrtA), two transmembrane proteins (HrtB) and a solute-binding protein.</text>
</comment>
<sequence>MSLFHLLIRNIWHRKALSILTVLSVTATVAFIIVLSLSKAGVEQGAEKGYGPFDVVIGAVGSDTQLVLNTFYHVGAPTGNISGNTLDKVKESSEVDRAYGFTTGDSYNGYPIIGIEPEYFMTRYGDQRLSDGSLYSNTGEVVLGAYAAKMLQLRVGDTFYGAHGLVEGGHLESEEEEEGGEHEEHGDDAHSIFKYTITGILPKLNTPDDRAIFTTMDYAWAVHEGADHNKEITAILVKPANLLSAQQLRSELESINGVQVVYSSKAVADVVNLVDKGSEIVDMITILCIVLAAISILLSLVAAASERTKDVGLLRLLGKSRGFVWMAMIGEGLVITSIGLVLGLLLGHVGGYLLQDTLFSYAGIQINPLQWSLDHLIIAAGTIFIGLVASFVPAIRMYRMDPLTLFKA</sequence>
<dbReference type="PANTHER" id="PTHR43738:SF2">
    <property type="entry name" value="ABC TRANSPORTER PERMEASE"/>
    <property type="match status" value="1"/>
</dbReference>
<keyword evidence="14" id="KW-1185">Reference proteome</keyword>
<evidence type="ECO:0000313" key="13">
    <source>
        <dbReference type="EMBL" id="SDF75708.1"/>
    </source>
</evidence>
<keyword evidence="5" id="KW-1003">Cell membrane</keyword>
<evidence type="ECO:0000256" key="5">
    <source>
        <dbReference type="ARBA" id="ARBA00022475"/>
    </source>
</evidence>
<dbReference type="GO" id="GO:0005886">
    <property type="term" value="C:plasma membrane"/>
    <property type="evidence" value="ECO:0007669"/>
    <property type="project" value="UniProtKB-SubCell"/>
</dbReference>
<evidence type="ECO:0000256" key="9">
    <source>
        <dbReference type="ARBA" id="ARBA00024973"/>
    </source>
</evidence>
<evidence type="ECO:0000259" key="11">
    <source>
        <dbReference type="Pfam" id="PF02687"/>
    </source>
</evidence>
<dbReference type="Proteomes" id="UP000198972">
    <property type="component" value="Unassembled WGS sequence"/>
</dbReference>
<gene>
    <name evidence="13" type="ORF">SAMN04488542_11674</name>
</gene>
<protein>
    <recommendedName>
        <fullName evidence="4">Putative hemin transport system permease protein HrtB</fullName>
    </recommendedName>
</protein>